<dbReference type="InterPro" id="IPR056125">
    <property type="entry name" value="DUF7708"/>
</dbReference>
<sequence>MLVNMGHLHVHIHKIHKSPSCQKLKDNRRFSIASGLIQHVVDLPAPAHVVISPAKSTFSRGGNGKYPARPALPAIATMKFWDKIFAPAMRVLARRPRPGPVLPGYDIRSKSNWAEVEQCLENARRRYDGDLRRRRGRFKERCRRIAEHGVVGVQAMRFIKEVEYVSVVMGVVEVLVDAATRAASVRERARLSLNPRELEHEFAQIEILLSVHPNDRNIQQATIDLVVAIFEAIEEGINFFMKHRHRRAFEALALGDKYQQRLLDKLASIKKCCDQLKATGQLSHVFVAIHSLRRLLDEQEAIREMQQQHHVQRMQDQEATTARLCRLEGFAQRVEVGVESLGHKLESGVMRAIYNISSNTSHMHGIEGQPHQLSLEQEVKGQDYLIRVLSKMEMLEDESDNDSEEVFSD</sequence>
<evidence type="ECO:0000259" key="1">
    <source>
        <dbReference type="Pfam" id="PF24809"/>
    </source>
</evidence>
<dbReference type="EMBL" id="JAVLET010000007">
    <property type="protein sequence ID" value="KAL0468264.1"/>
    <property type="molecule type" value="Genomic_DNA"/>
</dbReference>
<name>A0ABR3D6D9_NEUIN</name>
<protein>
    <recommendedName>
        <fullName evidence="1">DUF7708 domain-containing protein</fullName>
    </recommendedName>
</protein>
<dbReference type="Pfam" id="PF24809">
    <property type="entry name" value="DUF7708"/>
    <property type="match status" value="1"/>
</dbReference>
<dbReference type="Proteomes" id="UP001451303">
    <property type="component" value="Unassembled WGS sequence"/>
</dbReference>
<dbReference type="PANTHER" id="PTHR40619">
    <property type="entry name" value="FUNGAL STAND N-TERMINAL GOODBYE DOMAIN-CONTAINING PROTEIN"/>
    <property type="match status" value="1"/>
</dbReference>
<keyword evidence="3" id="KW-1185">Reference proteome</keyword>
<organism evidence="2 3">
    <name type="scientific">Neurospora intermedia</name>
    <dbReference type="NCBI Taxonomy" id="5142"/>
    <lineage>
        <taxon>Eukaryota</taxon>
        <taxon>Fungi</taxon>
        <taxon>Dikarya</taxon>
        <taxon>Ascomycota</taxon>
        <taxon>Pezizomycotina</taxon>
        <taxon>Sordariomycetes</taxon>
        <taxon>Sordariomycetidae</taxon>
        <taxon>Sordariales</taxon>
        <taxon>Sordariaceae</taxon>
        <taxon>Neurospora</taxon>
    </lineage>
</organism>
<feature type="domain" description="DUF7708" evidence="1">
    <location>
        <begin position="161"/>
        <end position="283"/>
    </location>
</feature>
<proteinExistence type="predicted"/>
<accession>A0ABR3D6D9</accession>
<reference evidence="2 3" key="1">
    <citation type="submission" date="2023-09" db="EMBL/GenBank/DDBJ databases">
        <title>Multi-omics analysis of a traditional fermented food reveals byproduct-associated fungal strains for waste-to-food upcycling.</title>
        <authorList>
            <consortium name="Lawrence Berkeley National Laboratory"/>
            <person name="Rekdal V.M."/>
            <person name="Villalobos-Escobedo J.M."/>
            <person name="Rodriguez-Valeron N."/>
            <person name="Garcia M.O."/>
            <person name="Vasquez D.P."/>
            <person name="Damayanti I."/>
            <person name="Sorensen P.M."/>
            <person name="Baidoo E.E."/>
            <person name="De Carvalho A.C."/>
            <person name="Riley R."/>
            <person name="Lipzen A."/>
            <person name="He G."/>
            <person name="Yan M."/>
            <person name="Haridas S."/>
            <person name="Daum C."/>
            <person name="Yoshinaga Y."/>
            <person name="Ng V."/>
            <person name="Grigoriev I.V."/>
            <person name="Munk R."/>
            <person name="Nuraida L."/>
            <person name="Wijaya C.H."/>
            <person name="Morales P.-C."/>
            <person name="Keasling J.D."/>
        </authorList>
    </citation>
    <scope>NUCLEOTIDE SEQUENCE [LARGE SCALE GENOMIC DNA]</scope>
    <source>
        <strain evidence="2 3">FGSC 2613</strain>
    </source>
</reference>
<comment type="caution">
    <text evidence="2">The sequence shown here is derived from an EMBL/GenBank/DDBJ whole genome shotgun (WGS) entry which is preliminary data.</text>
</comment>
<gene>
    <name evidence="2" type="ORF">QR685DRAFT_335679</name>
</gene>
<dbReference type="PANTHER" id="PTHR40619:SF3">
    <property type="entry name" value="FUNGAL STAND N-TERMINAL GOODBYE DOMAIN-CONTAINING PROTEIN"/>
    <property type="match status" value="1"/>
</dbReference>
<evidence type="ECO:0000313" key="3">
    <source>
        <dbReference type="Proteomes" id="UP001451303"/>
    </source>
</evidence>
<evidence type="ECO:0000313" key="2">
    <source>
        <dbReference type="EMBL" id="KAL0468264.1"/>
    </source>
</evidence>